<dbReference type="AlphaFoldDB" id="V5F3N8"/>
<keyword evidence="3" id="KW-1185">Reference proteome</keyword>
<dbReference type="EMBL" id="BAUJ01000027">
    <property type="protein sequence ID" value="GAD89794.1"/>
    <property type="molecule type" value="Genomic_DNA"/>
</dbReference>
<comment type="caution">
    <text evidence="2">The sequence shown here is derived from an EMBL/GenBank/DDBJ whole genome shotgun (WGS) entry which is preliminary data.</text>
</comment>
<reference evidence="2 3" key="1">
    <citation type="submission" date="2013-11" db="EMBL/GenBank/DDBJ databases">
        <title>Whole genome shotgun sequence of Vibrio halioticoli NBRC 102217.</title>
        <authorList>
            <person name="Isaki S."/>
            <person name="Kimura A."/>
            <person name="Ohji S."/>
            <person name="Hosoyama A."/>
            <person name="Fujita N."/>
            <person name="Hashimoto M."/>
            <person name="Hosoyama Y."/>
            <person name="Yamazoe A."/>
        </authorList>
    </citation>
    <scope>NUCLEOTIDE SEQUENCE [LARGE SCALE GENOMIC DNA]</scope>
    <source>
        <strain evidence="2 3">NBRC 102217</strain>
    </source>
</reference>
<gene>
    <name evidence="2" type="ORF">VHA01S_027_00510</name>
</gene>
<proteinExistence type="predicted"/>
<organism evidence="2 3">
    <name type="scientific">Vibrio halioticoli NBRC 102217</name>
    <dbReference type="NCBI Taxonomy" id="1219072"/>
    <lineage>
        <taxon>Bacteria</taxon>
        <taxon>Pseudomonadati</taxon>
        <taxon>Pseudomonadota</taxon>
        <taxon>Gammaproteobacteria</taxon>
        <taxon>Vibrionales</taxon>
        <taxon>Vibrionaceae</taxon>
        <taxon>Vibrio</taxon>
    </lineage>
</organism>
<dbReference type="GO" id="GO:0003824">
    <property type="term" value="F:catalytic activity"/>
    <property type="evidence" value="ECO:0007669"/>
    <property type="project" value="InterPro"/>
</dbReference>
<name>V5F3N8_9VIBR</name>
<dbReference type="GO" id="GO:0006304">
    <property type="term" value="P:DNA modification"/>
    <property type="evidence" value="ECO:0007669"/>
    <property type="project" value="InterPro"/>
</dbReference>
<evidence type="ECO:0000259" key="1">
    <source>
        <dbReference type="Pfam" id="PF08463"/>
    </source>
</evidence>
<dbReference type="Proteomes" id="UP000017800">
    <property type="component" value="Unassembled WGS sequence"/>
</dbReference>
<evidence type="ECO:0000313" key="2">
    <source>
        <dbReference type="EMBL" id="GAD89794.1"/>
    </source>
</evidence>
<evidence type="ECO:0000313" key="3">
    <source>
        <dbReference type="Proteomes" id="UP000017800"/>
    </source>
</evidence>
<dbReference type="eggNOG" id="COG4096">
    <property type="taxonomic scope" value="Bacteria"/>
</dbReference>
<protein>
    <recommendedName>
        <fullName evidence="1">EcoEI R protein C-terminal domain-containing protein</fullName>
    </recommendedName>
</protein>
<feature type="domain" description="EcoEI R protein C-terminal" evidence="1">
    <location>
        <begin position="39"/>
        <end position="179"/>
    </location>
</feature>
<dbReference type="Pfam" id="PF08463">
    <property type="entry name" value="EcoEI_R_C"/>
    <property type="match status" value="1"/>
</dbReference>
<dbReference type="InterPro" id="IPR013670">
    <property type="entry name" value="EcoEI_R_C_dom"/>
</dbReference>
<dbReference type="GO" id="GO:0003677">
    <property type="term" value="F:DNA binding"/>
    <property type="evidence" value="ECO:0007669"/>
    <property type="project" value="InterPro"/>
</dbReference>
<sequence length="195" mass="22314">MFVLDKEQKEKVYTNFADEFQGVHDVINVYKNPSVNLAQYRKKIELYIQVHQDQLTIQKLKRNKSITQVNLDVLEGLLLDASGMSDVEAYREKILQEKPFTRGLIGLDMNTAKEAFISFLDEESYNAEQIQFVDQVIDYLINNGILDMSPLFEPPFTDNQGESAYGFFDESTVVELFGVIHKVNANSVVEESKST</sequence>
<accession>V5F3N8</accession>